<evidence type="ECO:0000256" key="2">
    <source>
        <dbReference type="SAM" id="MobiDB-lite"/>
    </source>
</evidence>
<protein>
    <submittedName>
        <fullName evidence="3">Uncharacterized protein</fullName>
    </submittedName>
</protein>
<dbReference type="EMBL" id="JAPUFD010000002">
    <property type="protein sequence ID" value="MDI1486066.1"/>
    <property type="molecule type" value="Genomic_DNA"/>
</dbReference>
<gene>
    <name evidence="3" type="ORF">OHK93_004256</name>
</gene>
<feature type="coiled-coil region" evidence="1">
    <location>
        <begin position="148"/>
        <end position="192"/>
    </location>
</feature>
<proteinExistence type="predicted"/>
<feature type="region of interest" description="Disordered" evidence="2">
    <location>
        <begin position="297"/>
        <end position="449"/>
    </location>
</feature>
<feature type="compositionally biased region" description="Polar residues" evidence="2">
    <location>
        <begin position="1"/>
        <end position="12"/>
    </location>
</feature>
<evidence type="ECO:0000256" key="1">
    <source>
        <dbReference type="SAM" id="Coils"/>
    </source>
</evidence>
<evidence type="ECO:0000313" key="3">
    <source>
        <dbReference type="EMBL" id="MDI1486066.1"/>
    </source>
</evidence>
<accession>A0AA43QGE2</accession>
<dbReference type="AlphaFoldDB" id="A0AA43QGE2"/>
<reference evidence="3" key="1">
    <citation type="journal article" date="2023" name="Genome Biol. Evol.">
        <title>First Whole Genome Sequence and Flow Cytometry Genome Size Data for the Lichen-Forming Fungus Ramalina farinacea (Ascomycota).</title>
        <authorList>
            <person name="Llewellyn T."/>
            <person name="Mian S."/>
            <person name="Hill R."/>
            <person name="Leitch I.J."/>
            <person name="Gaya E."/>
        </authorList>
    </citation>
    <scope>NUCLEOTIDE SEQUENCE</scope>
    <source>
        <strain evidence="3">LIQ254RAFAR</strain>
    </source>
</reference>
<keyword evidence="4" id="KW-1185">Reference proteome</keyword>
<keyword evidence="1" id="KW-0175">Coiled coil</keyword>
<sequence length="449" mass="48640">MSQSTIPRTPTPESLMERDETGIAGAMTPPPSSQMPVWKSSAPPITSGTLYGEVPSLQEVARMNEDELRSLASELVAALREARVTAAHSKLQHNLLSIESEESIKRAEVEHEATRREVQVLQEGSPVPSMASPQASAQRNLHLALSHCRDLQNENAILEKRLRSSKKIIARLDSHNSELKDLNEMLRQRIKDNRDHFNDLQESGTILTATPQQDYSLHHTKSTPRTPANTGRHRTMASQDPFDALLQAANLNGETNSSPSSPSQSRARRLHPGHLRGAHSLSSLPTTPERRPVTADALATPGDRFPGPSNLSSSAPGTQLVYTDTRARDDRESTISASEHDGDDYQQDDPLGSQASQMASSMLKRTLESQKSQGSPSKRPANVTRPAAAHQSKLTGRITKPSTQAMTDSSPKRKGGGDVHEGGAASPSKRARPGKIGLGIKTWGSPANL</sequence>
<evidence type="ECO:0000313" key="4">
    <source>
        <dbReference type="Proteomes" id="UP001161017"/>
    </source>
</evidence>
<feature type="compositionally biased region" description="Polar residues" evidence="2">
    <location>
        <begin position="206"/>
        <end position="215"/>
    </location>
</feature>
<organism evidence="3 4">
    <name type="scientific">Ramalina farinacea</name>
    <dbReference type="NCBI Taxonomy" id="258253"/>
    <lineage>
        <taxon>Eukaryota</taxon>
        <taxon>Fungi</taxon>
        <taxon>Dikarya</taxon>
        <taxon>Ascomycota</taxon>
        <taxon>Pezizomycotina</taxon>
        <taxon>Lecanoromycetes</taxon>
        <taxon>OSLEUM clade</taxon>
        <taxon>Lecanoromycetidae</taxon>
        <taxon>Lecanorales</taxon>
        <taxon>Lecanorineae</taxon>
        <taxon>Ramalinaceae</taxon>
        <taxon>Ramalina</taxon>
    </lineage>
</organism>
<name>A0AA43QGE2_9LECA</name>
<comment type="caution">
    <text evidence="3">The sequence shown here is derived from an EMBL/GenBank/DDBJ whole genome shotgun (WGS) entry which is preliminary data.</text>
</comment>
<dbReference type="Proteomes" id="UP001161017">
    <property type="component" value="Unassembled WGS sequence"/>
</dbReference>
<feature type="compositionally biased region" description="Polar residues" evidence="2">
    <location>
        <begin position="309"/>
        <end position="322"/>
    </location>
</feature>
<feature type="compositionally biased region" description="Polar residues" evidence="2">
    <location>
        <begin position="400"/>
        <end position="409"/>
    </location>
</feature>
<feature type="region of interest" description="Disordered" evidence="2">
    <location>
        <begin position="206"/>
        <end position="235"/>
    </location>
</feature>
<feature type="region of interest" description="Disordered" evidence="2">
    <location>
        <begin position="1"/>
        <end position="44"/>
    </location>
</feature>